<feature type="region of interest" description="Disordered" evidence="1">
    <location>
        <begin position="957"/>
        <end position="989"/>
    </location>
</feature>
<feature type="compositionally biased region" description="Basic residues" evidence="1">
    <location>
        <begin position="965"/>
        <end position="975"/>
    </location>
</feature>
<dbReference type="EMBL" id="CAMXCT020000125">
    <property type="protein sequence ID" value="CAL1127647.1"/>
    <property type="molecule type" value="Genomic_DNA"/>
</dbReference>
<name>A0A9P1FHN8_9DINO</name>
<feature type="compositionally biased region" description="Basic and acidic residues" evidence="1">
    <location>
        <begin position="2116"/>
        <end position="2130"/>
    </location>
</feature>
<proteinExistence type="predicted"/>
<feature type="compositionally biased region" description="Basic and acidic residues" evidence="1">
    <location>
        <begin position="976"/>
        <end position="987"/>
    </location>
</feature>
<feature type="compositionally biased region" description="Pro residues" evidence="1">
    <location>
        <begin position="1503"/>
        <end position="1512"/>
    </location>
</feature>
<sequence length="2286" mass="255128">MEQVHKDKLREFVARSSGSKGEGLLTEMNKLMDYLFEHNLAYRTTVRCSVVWVHPQNRDGMGVSCHHVADLIKSIHALGFDPSKVNMLLVEMLPGTPETAKAIQFNDRMAMVSSGRLPSVACGGPLRYCTIQGSHTNMACRSLLYGAASDDPALTDSSGKLSIDRIGSQWAAAIKNGMECTVLTSAVATANPDIISLLQASGNAVQQISKEEDEIQVSNRIIQTINSYQSLHGKTPLWSDISNQVLRSQPKCKEAAPSIFLFSLKYSAGDAFWTETESYIRAHGLSRNLGLETWTNLSTDLKGDARVWYRHMLLKFAFCNAERVLSASDAKKALSTKELLKEAVNLVKVAAQWKNIAQTLCADEKKKLAMKSHMGHLEAHLISILLDRKKRQYETMGQAAKECMAELVTETGATIPTLPDEWSDSPQDGSSKPTKDDRPKGPARLAQHKYAASGALENVEEVLASKGFQPGMQATRGDVTCTIRRITTSDVEILLDDQTIKLVSASSFLNGEWKLNSKTSKEQEEVEWTSDHPATSIEMQLQVLKAKTMVACWDQMQTAKCKDALNSLSVFKGPRSVTTSKTWAPKKMEIPCATNRVTTCEIGKEGQNELVIGAYKNFYVCLSPATKMGTSEGPSGCCNPFWMIPKSLEPDEVNVEVHPNMDVLKKTKLSLERSITLPVIRNVGKLEKETCLTMIAMKRNKEQEVEPLRVRANITSECGVPEPSDAVNRTYSAPRSYGRTDHALHGYVEEVATYLRVFRTWAMADGAHAETEPEGIEEAKEEQDVGSLPLVIETVTRVQLGARRPWFPQCQEVDGRTFVTLTKNDPGLCFLVTGKGQNRHQKRDPHSLNVQWWDDARRMRQAACSALVKKHMLSALQEGEAPPRIRHPREDDKWVISRLVVVDFPEVEAFGMAAREMTMLWSIRSRDLDVELEEGNLRYIIAALSASDAVVKAEVAAEPKEMASPRRKRRRLKKRPSAEEGGEKAERSISSGDDCCRVIWCCSWVMDDGLIKWRVERLDGSVRLIPFNDVAATWAMEDAEKIRIKQLLEAKVTPACKFQPVSSTFCCPMAVKGLPAAKKVLTKKAAMKVPAKKAAMKKMPAKKAAMKKMPAKKAAMKKHAMKSMKMSTSPWNRMTEKKMRADDEKEPAKQRRFMYSVIRMSAKEKKRVWNEDMDECVQEWVEVLSYNKSFRQPPPCPRKKWIQGCMEERGWLLLKVKLAHKPSGWLKIEAHQLPHLHYDNISEESACEQLPSMLGVKLVRANITSERTAQSHQHVLYCLMAFVQLHLDRWMLTHPNVRGMEFPFNHMFGKQDGWRFGAAFLYKGEIHFAMLTHPEDQPFFSELGMVKLRVNGLLILKELTVLHRAHRDGHGCVEFAMVTHAGLHQLACIVMYTFHPSATQAQDLCVDQQLGHGIGHRLRMGVPGGSMIIGDVLGDVKVFDATARTMRSLHGIVGRLHVGMTHSKGVHAEHGHEEGEEEENSDVEETVHSSPKDDDEVEEVLPVPEPPMPPALMRPQTKKMPQNKKMPKPPWHQQQEASGRQHDEQGKGVVVPQPLMPPPPPPAAPPAATTQVVQWWCGKKEVHYQDGRVWVDGKWKAADEMQTYREGQSTRTRSRTRGGAVVRAKETFQQLRDTTSQASSSSSGLTAEERMATLRGVNQLADVLKEVVLAIFESGPMALARCFEDPWHWARCFEGSQMLSDLDGIQRFLERQKQLISDAATFDKMVDNQVKVWMNRLRSCKITAIEATQLSEALANGPWKKDQLDTFGKVLCEQMEEHVELKGNKGNKRPSQVVKAFAAYFTANDMELMADSKKHNNTKLELLADKCVNLGLHLPTEKVATHIVKSAVDCSLDEVYHSLRACMVSVILDTCWPLVHCLHMLSLHHELTLAICQTLSGGMKSEDSATFYKLVREFKDMLRSKIKHLEKVPLMQTFPDSPFDLPKEVFDRVFPPDNQPVQECTASLGMSAGLPSRKSHGSVKGKRKQSFPETMSTAMEEAPNMMMQMMSMFQMMMMQQQGMSADSLGLEVFANKRSKKAPKAIMDKPAEEPGDNDAAEGPRASTSSPPTTTPRQSAPQKTPESAQSTPPAPAKQLFATSPEGTKSPEDYVANLQAALKSREKSKAQQKKDNRQDDEEEEPVMKKPAAKAKSIAKKTEEEKESKEVDSASVKKTAAKAKAAAKSAPKASAGKAKPKAAVKSAAAEPPREGASELPNPPVPWNGTFFWLEGKVHRNPAATCWRVFINKSDRNDKKVKFGDDEVASFHKALRLIEDGIALRKRAEVAENVD</sequence>
<dbReference type="EMBL" id="CAMXCT010000125">
    <property type="protein sequence ID" value="CAI3974272.1"/>
    <property type="molecule type" value="Genomic_DNA"/>
</dbReference>
<evidence type="ECO:0000256" key="1">
    <source>
        <dbReference type="SAM" id="MobiDB-lite"/>
    </source>
</evidence>
<dbReference type="Proteomes" id="UP001152797">
    <property type="component" value="Unassembled WGS sequence"/>
</dbReference>
<dbReference type="EMBL" id="CAMXCT030000125">
    <property type="protein sequence ID" value="CAL4761584.1"/>
    <property type="molecule type" value="Genomic_DNA"/>
</dbReference>
<feature type="region of interest" description="Disordered" evidence="1">
    <location>
        <begin position="2035"/>
        <end position="2217"/>
    </location>
</feature>
<feature type="compositionally biased region" description="Acidic residues" evidence="1">
    <location>
        <begin position="1474"/>
        <end position="1484"/>
    </location>
</feature>
<comment type="caution">
    <text evidence="2">The sequence shown here is derived from an EMBL/GenBank/DDBJ whole genome shotgun (WGS) entry which is preliminary data.</text>
</comment>
<reference evidence="3 4" key="2">
    <citation type="submission" date="2024-05" db="EMBL/GenBank/DDBJ databases">
        <authorList>
            <person name="Chen Y."/>
            <person name="Shah S."/>
            <person name="Dougan E. K."/>
            <person name="Thang M."/>
            <person name="Chan C."/>
        </authorList>
    </citation>
    <scope>NUCLEOTIDE SEQUENCE [LARGE SCALE GENOMIC DNA]</scope>
</reference>
<feature type="compositionally biased region" description="Basic and acidic residues" evidence="1">
    <location>
        <begin position="2152"/>
        <end position="2164"/>
    </location>
</feature>
<evidence type="ECO:0000313" key="4">
    <source>
        <dbReference type="Proteomes" id="UP001152797"/>
    </source>
</evidence>
<feature type="region of interest" description="Disordered" evidence="1">
    <location>
        <begin position="415"/>
        <end position="444"/>
    </location>
</feature>
<gene>
    <name evidence="2" type="ORF">C1SCF055_LOCUS2692</name>
</gene>
<keyword evidence="4" id="KW-1185">Reference proteome</keyword>
<evidence type="ECO:0000313" key="2">
    <source>
        <dbReference type="EMBL" id="CAI3974272.1"/>
    </source>
</evidence>
<feature type="compositionally biased region" description="Low complexity" evidence="1">
    <location>
        <begin position="2165"/>
        <end position="2201"/>
    </location>
</feature>
<evidence type="ECO:0000313" key="3">
    <source>
        <dbReference type="EMBL" id="CAL4761584.1"/>
    </source>
</evidence>
<accession>A0A9P1FHN8</accession>
<feature type="compositionally biased region" description="Low complexity" evidence="1">
    <location>
        <begin position="2058"/>
        <end position="2076"/>
    </location>
</feature>
<feature type="compositionally biased region" description="Basic residues" evidence="1">
    <location>
        <begin position="1973"/>
        <end position="1985"/>
    </location>
</feature>
<feature type="region of interest" description="Disordered" evidence="1">
    <location>
        <begin position="1965"/>
        <end position="1990"/>
    </location>
</feature>
<feature type="compositionally biased region" description="Pro residues" evidence="1">
    <location>
        <begin position="1554"/>
        <end position="1565"/>
    </location>
</feature>
<protein>
    <submittedName>
        <fullName evidence="3">Mitochondrial protein</fullName>
    </submittedName>
</protein>
<organism evidence="2">
    <name type="scientific">Cladocopium goreaui</name>
    <dbReference type="NCBI Taxonomy" id="2562237"/>
    <lineage>
        <taxon>Eukaryota</taxon>
        <taxon>Sar</taxon>
        <taxon>Alveolata</taxon>
        <taxon>Dinophyceae</taxon>
        <taxon>Suessiales</taxon>
        <taxon>Symbiodiniaceae</taxon>
        <taxon>Cladocopium</taxon>
    </lineage>
</organism>
<feature type="region of interest" description="Disordered" evidence="1">
    <location>
        <begin position="1464"/>
        <end position="1569"/>
    </location>
</feature>
<reference evidence="2" key="1">
    <citation type="submission" date="2022-10" db="EMBL/GenBank/DDBJ databases">
        <authorList>
            <person name="Chen Y."/>
            <person name="Dougan E. K."/>
            <person name="Chan C."/>
            <person name="Rhodes N."/>
            <person name="Thang M."/>
        </authorList>
    </citation>
    <scope>NUCLEOTIDE SEQUENCE</scope>
</reference>